<gene>
    <name evidence="1" type="ORF">DAEQUDRAFT_498078</name>
</gene>
<evidence type="ECO:0000313" key="2">
    <source>
        <dbReference type="Proteomes" id="UP000076727"/>
    </source>
</evidence>
<accession>A0A165MIR2</accession>
<dbReference type="Proteomes" id="UP000076727">
    <property type="component" value="Unassembled WGS sequence"/>
</dbReference>
<evidence type="ECO:0000313" key="1">
    <source>
        <dbReference type="EMBL" id="KZT65735.1"/>
    </source>
</evidence>
<dbReference type="PROSITE" id="PS51257">
    <property type="entry name" value="PROKAR_LIPOPROTEIN"/>
    <property type="match status" value="1"/>
</dbReference>
<dbReference type="EMBL" id="KV429100">
    <property type="protein sequence ID" value="KZT65735.1"/>
    <property type="molecule type" value="Genomic_DNA"/>
</dbReference>
<proteinExistence type="predicted"/>
<name>A0A165MIR2_9APHY</name>
<protein>
    <submittedName>
        <fullName evidence="1">Uncharacterized protein</fullName>
    </submittedName>
</protein>
<sequence>MSGKSIQVGTIGPSVRNTWCHHPSSAVQAVGSSSCQGPIHVFTMWNSEAMSHIMSQHGWESSILSSPVDWAGPRTWHFLVRFEKPSLLYALIGLVRKTNLSSIRAEFCTRKVSLARLFCHYH</sequence>
<organism evidence="1 2">
    <name type="scientific">Daedalea quercina L-15889</name>
    <dbReference type="NCBI Taxonomy" id="1314783"/>
    <lineage>
        <taxon>Eukaryota</taxon>
        <taxon>Fungi</taxon>
        <taxon>Dikarya</taxon>
        <taxon>Basidiomycota</taxon>
        <taxon>Agaricomycotina</taxon>
        <taxon>Agaricomycetes</taxon>
        <taxon>Polyporales</taxon>
        <taxon>Fomitopsis</taxon>
    </lineage>
</organism>
<keyword evidence="2" id="KW-1185">Reference proteome</keyword>
<reference evidence="1 2" key="1">
    <citation type="journal article" date="2016" name="Mol. Biol. Evol.">
        <title>Comparative Genomics of Early-Diverging Mushroom-Forming Fungi Provides Insights into the Origins of Lignocellulose Decay Capabilities.</title>
        <authorList>
            <person name="Nagy L.G."/>
            <person name="Riley R."/>
            <person name="Tritt A."/>
            <person name="Adam C."/>
            <person name="Daum C."/>
            <person name="Floudas D."/>
            <person name="Sun H."/>
            <person name="Yadav J.S."/>
            <person name="Pangilinan J."/>
            <person name="Larsson K.H."/>
            <person name="Matsuura K."/>
            <person name="Barry K."/>
            <person name="Labutti K."/>
            <person name="Kuo R."/>
            <person name="Ohm R.A."/>
            <person name="Bhattacharya S.S."/>
            <person name="Shirouzu T."/>
            <person name="Yoshinaga Y."/>
            <person name="Martin F.M."/>
            <person name="Grigoriev I.V."/>
            <person name="Hibbett D.S."/>
        </authorList>
    </citation>
    <scope>NUCLEOTIDE SEQUENCE [LARGE SCALE GENOMIC DNA]</scope>
    <source>
        <strain evidence="1 2">L-15889</strain>
    </source>
</reference>
<dbReference type="AlphaFoldDB" id="A0A165MIR2"/>